<proteinExistence type="predicted"/>
<dbReference type="AlphaFoldDB" id="A0AAV4ET93"/>
<feature type="compositionally biased region" description="Basic and acidic residues" evidence="1">
    <location>
        <begin position="64"/>
        <end position="83"/>
    </location>
</feature>
<evidence type="ECO:0000313" key="3">
    <source>
        <dbReference type="Proteomes" id="UP000762676"/>
    </source>
</evidence>
<feature type="region of interest" description="Disordered" evidence="1">
    <location>
        <begin position="64"/>
        <end position="102"/>
    </location>
</feature>
<name>A0AAV4ET93_9GAST</name>
<accession>A0AAV4ET93</accession>
<sequence length="102" mass="11948">MNAHRGKVYRLQKEQSWTEEEKAKKRADTAERVRKHRALQKAKGEVTVAVNPRVLTRKQREEVQLKTTKEKEKNEKDGYHRYGVDTGKSVGKDTMQRKQNAL</sequence>
<evidence type="ECO:0000313" key="2">
    <source>
        <dbReference type="EMBL" id="GFR63835.1"/>
    </source>
</evidence>
<evidence type="ECO:0000256" key="1">
    <source>
        <dbReference type="SAM" id="MobiDB-lite"/>
    </source>
</evidence>
<dbReference type="Proteomes" id="UP000762676">
    <property type="component" value="Unassembled WGS sequence"/>
</dbReference>
<dbReference type="EMBL" id="BMAT01000314">
    <property type="protein sequence ID" value="GFR63835.1"/>
    <property type="molecule type" value="Genomic_DNA"/>
</dbReference>
<protein>
    <submittedName>
        <fullName evidence="2">Uncharacterized protein</fullName>
    </submittedName>
</protein>
<feature type="compositionally biased region" description="Basic residues" evidence="1">
    <location>
        <begin position="1"/>
        <end position="10"/>
    </location>
</feature>
<gene>
    <name evidence="2" type="ORF">ElyMa_000165000</name>
</gene>
<feature type="compositionally biased region" description="Basic and acidic residues" evidence="1">
    <location>
        <begin position="19"/>
        <end position="31"/>
    </location>
</feature>
<reference evidence="2 3" key="1">
    <citation type="journal article" date="2021" name="Elife">
        <title>Chloroplast acquisition without the gene transfer in kleptoplastic sea slugs, Plakobranchus ocellatus.</title>
        <authorList>
            <person name="Maeda T."/>
            <person name="Takahashi S."/>
            <person name="Yoshida T."/>
            <person name="Shimamura S."/>
            <person name="Takaki Y."/>
            <person name="Nagai Y."/>
            <person name="Toyoda A."/>
            <person name="Suzuki Y."/>
            <person name="Arimoto A."/>
            <person name="Ishii H."/>
            <person name="Satoh N."/>
            <person name="Nishiyama T."/>
            <person name="Hasebe M."/>
            <person name="Maruyama T."/>
            <person name="Minagawa J."/>
            <person name="Obokata J."/>
            <person name="Shigenobu S."/>
        </authorList>
    </citation>
    <scope>NUCLEOTIDE SEQUENCE [LARGE SCALE GENOMIC DNA]</scope>
</reference>
<comment type="caution">
    <text evidence="2">The sequence shown here is derived from an EMBL/GenBank/DDBJ whole genome shotgun (WGS) entry which is preliminary data.</text>
</comment>
<organism evidence="2 3">
    <name type="scientific">Elysia marginata</name>
    <dbReference type="NCBI Taxonomy" id="1093978"/>
    <lineage>
        <taxon>Eukaryota</taxon>
        <taxon>Metazoa</taxon>
        <taxon>Spiralia</taxon>
        <taxon>Lophotrochozoa</taxon>
        <taxon>Mollusca</taxon>
        <taxon>Gastropoda</taxon>
        <taxon>Heterobranchia</taxon>
        <taxon>Euthyneura</taxon>
        <taxon>Panpulmonata</taxon>
        <taxon>Sacoglossa</taxon>
        <taxon>Placobranchoidea</taxon>
        <taxon>Plakobranchidae</taxon>
        <taxon>Elysia</taxon>
    </lineage>
</organism>
<feature type="region of interest" description="Disordered" evidence="1">
    <location>
        <begin position="1"/>
        <end position="31"/>
    </location>
</feature>
<keyword evidence="3" id="KW-1185">Reference proteome</keyword>